<evidence type="ECO:0000256" key="6">
    <source>
        <dbReference type="SAM" id="SignalP"/>
    </source>
</evidence>
<dbReference type="PANTHER" id="PTHR12489">
    <property type="entry name" value="LIPOMA HMGIC FUSION PARTNER-LIKE PROTEIN"/>
    <property type="match status" value="1"/>
</dbReference>
<keyword evidence="4 5" id="KW-0472">Membrane</keyword>
<proteinExistence type="predicted"/>
<dbReference type="EMBL" id="JARQWQ010000001">
    <property type="protein sequence ID" value="KAK2574418.1"/>
    <property type="molecule type" value="Genomic_DNA"/>
</dbReference>
<feature type="transmembrane region" description="Helical" evidence="5">
    <location>
        <begin position="167"/>
        <end position="195"/>
    </location>
</feature>
<organism evidence="7 8">
    <name type="scientific">Acropora cervicornis</name>
    <name type="common">Staghorn coral</name>
    <dbReference type="NCBI Taxonomy" id="6130"/>
    <lineage>
        <taxon>Eukaryota</taxon>
        <taxon>Metazoa</taxon>
        <taxon>Cnidaria</taxon>
        <taxon>Anthozoa</taxon>
        <taxon>Hexacorallia</taxon>
        <taxon>Scleractinia</taxon>
        <taxon>Astrocoeniina</taxon>
        <taxon>Acroporidae</taxon>
        <taxon>Acropora</taxon>
    </lineage>
</organism>
<evidence type="ECO:0000256" key="1">
    <source>
        <dbReference type="ARBA" id="ARBA00004141"/>
    </source>
</evidence>
<feature type="transmembrane region" description="Helical" evidence="5">
    <location>
        <begin position="122"/>
        <end position="141"/>
    </location>
</feature>
<evidence type="ECO:0000256" key="3">
    <source>
        <dbReference type="ARBA" id="ARBA00022989"/>
    </source>
</evidence>
<dbReference type="GO" id="GO:0016020">
    <property type="term" value="C:membrane"/>
    <property type="evidence" value="ECO:0007669"/>
    <property type="project" value="UniProtKB-SubCell"/>
</dbReference>
<comment type="caution">
    <text evidence="7">The sequence shown here is derived from an EMBL/GenBank/DDBJ whole genome shotgun (WGS) entry which is preliminary data.</text>
</comment>
<dbReference type="InterPro" id="IPR019372">
    <property type="entry name" value="LHFPL"/>
</dbReference>
<dbReference type="AlphaFoldDB" id="A0AAD9R7Q8"/>
<dbReference type="Proteomes" id="UP001249851">
    <property type="component" value="Unassembled WGS sequence"/>
</dbReference>
<feature type="signal peptide" evidence="6">
    <location>
        <begin position="1"/>
        <end position="22"/>
    </location>
</feature>
<keyword evidence="6" id="KW-0732">Signal</keyword>
<accession>A0AAD9R7Q8</accession>
<dbReference type="Gene3D" id="1.20.140.150">
    <property type="match status" value="1"/>
</dbReference>
<evidence type="ECO:0000313" key="8">
    <source>
        <dbReference type="Proteomes" id="UP001249851"/>
    </source>
</evidence>
<evidence type="ECO:0000313" key="7">
    <source>
        <dbReference type="EMBL" id="KAK2574418.1"/>
    </source>
</evidence>
<comment type="subcellular location">
    <subcellularLocation>
        <location evidence="1">Membrane</location>
        <topology evidence="1">Multi-pass membrane protein</topology>
    </subcellularLocation>
</comment>
<keyword evidence="3 5" id="KW-1133">Transmembrane helix</keyword>
<gene>
    <name evidence="7" type="ORF">P5673_000582</name>
</gene>
<sequence>MSAVSVLWTLLSAVGLFTSSLALFSPFWHEHIPDANLTNSNKSFIAFGLLRFCLQDQFVTLQDINEFKDSRDCSFYEGLFSGIPSVFWKVAAIIYTTAILLQVVALLLAHIFCCQKFVCGKVITKVAAVIQSTAVSVIIYWCGLNSSFVKQHCGPSSFYFNAGTCQIAWGCVLATVSAALLIFCPLIAHHLAIIMMPEQLQLYRKQISEQGSRFYPEVAKENLGRARKQFLVRGCKRNFGEVKDPKSPSQPVKKKKIGNEGKRELNLSFVKQHYGPSSFYFNAGACQIACGSMLATVSAAVIIFCPMIAHHLSGTTPRSKATVV</sequence>
<keyword evidence="2 5" id="KW-0812">Transmembrane</keyword>
<evidence type="ECO:0000256" key="4">
    <source>
        <dbReference type="ARBA" id="ARBA00023136"/>
    </source>
</evidence>
<feature type="transmembrane region" description="Helical" evidence="5">
    <location>
        <begin position="279"/>
        <end position="309"/>
    </location>
</feature>
<protein>
    <submittedName>
        <fullName evidence="7">LHFPL tetraspan subfamily member 6 protein</fullName>
    </submittedName>
</protein>
<evidence type="ECO:0000256" key="2">
    <source>
        <dbReference type="ARBA" id="ARBA00022692"/>
    </source>
</evidence>
<reference evidence="7" key="1">
    <citation type="journal article" date="2023" name="G3 (Bethesda)">
        <title>Whole genome assembly and annotation of the endangered Caribbean coral Acropora cervicornis.</title>
        <authorList>
            <person name="Selwyn J.D."/>
            <person name="Vollmer S.V."/>
        </authorList>
    </citation>
    <scope>NUCLEOTIDE SEQUENCE</scope>
    <source>
        <strain evidence="7">K2</strain>
    </source>
</reference>
<keyword evidence="8" id="KW-1185">Reference proteome</keyword>
<evidence type="ECO:0000256" key="5">
    <source>
        <dbReference type="SAM" id="Phobius"/>
    </source>
</evidence>
<feature type="chain" id="PRO_5042194086" evidence="6">
    <location>
        <begin position="23"/>
        <end position="324"/>
    </location>
</feature>
<dbReference type="PANTHER" id="PTHR12489:SF16">
    <property type="entry name" value="LHFPL TETRASPAN SUBFAMILY MEMBER 6 PROTEIN-RELATED"/>
    <property type="match status" value="1"/>
</dbReference>
<name>A0AAD9R7Q8_ACRCE</name>
<reference evidence="7" key="2">
    <citation type="journal article" date="2023" name="Science">
        <title>Genomic signatures of disease resistance in endangered staghorn corals.</title>
        <authorList>
            <person name="Vollmer S.V."/>
            <person name="Selwyn J.D."/>
            <person name="Despard B.A."/>
            <person name="Roesel C.L."/>
        </authorList>
    </citation>
    <scope>NUCLEOTIDE SEQUENCE</scope>
    <source>
        <strain evidence="7">K2</strain>
    </source>
</reference>
<dbReference type="Pfam" id="PF10242">
    <property type="entry name" value="L_HMGIC_fpl"/>
    <property type="match status" value="1"/>
</dbReference>
<feature type="transmembrane region" description="Helical" evidence="5">
    <location>
        <begin position="86"/>
        <end position="110"/>
    </location>
</feature>